<evidence type="ECO:0000313" key="1">
    <source>
        <dbReference type="EMBL" id="KAE9530875.1"/>
    </source>
</evidence>
<gene>
    <name evidence="1" type="ORF">AGLY_011337</name>
</gene>
<dbReference type="Proteomes" id="UP000475862">
    <property type="component" value="Unassembled WGS sequence"/>
</dbReference>
<name>A0A6G0TE24_APHGL</name>
<keyword evidence="2" id="KW-1185">Reference proteome</keyword>
<dbReference type="OrthoDB" id="6343432at2759"/>
<organism evidence="1 2">
    <name type="scientific">Aphis glycines</name>
    <name type="common">Soybean aphid</name>
    <dbReference type="NCBI Taxonomy" id="307491"/>
    <lineage>
        <taxon>Eukaryota</taxon>
        <taxon>Metazoa</taxon>
        <taxon>Ecdysozoa</taxon>
        <taxon>Arthropoda</taxon>
        <taxon>Hexapoda</taxon>
        <taxon>Insecta</taxon>
        <taxon>Pterygota</taxon>
        <taxon>Neoptera</taxon>
        <taxon>Paraneoptera</taxon>
        <taxon>Hemiptera</taxon>
        <taxon>Sternorrhyncha</taxon>
        <taxon>Aphidomorpha</taxon>
        <taxon>Aphidoidea</taxon>
        <taxon>Aphididae</taxon>
        <taxon>Aphidini</taxon>
        <taxon>Aphis</taxon>
        <taxon>Aphis</taxon>
    </lineage>
</organism>
<dbReference type="AlphaFoldDB" id="A0A6G0TE24"/>
<reference evidence="1 2" key="1">
    <citation type="submission" date="2019-08" db="EMBL/GenBank/DDBJ databases">
        <title>The genome of the soybean aphid Biotype 1, its phylome, world population structure and adaptation to the North American continent.</title>
        <authorList>
            <person name="Giordano R."/>
            <person name="Donthu R.K."/>
            <person name="Hernandez A.G."/>
            <person name="Wright C.L."/>
            <person name="Zimin A.V."/>
        </authorList>
    </citation>
    <scope>NUCLEOTIDE SEQUENCE [LARGE SCALE GENOMIC DNA]</scope>
    <source>
        <tissue evidence="1">Whole aphids</tissue>
    </source>
</reference>
<sequence length="227" mass="26936">MFDTVLSPDNSLHNFFLMELDQVVVLHHLKELGYENIESHLLQKFMKDLKKLIKYEKQKTLVEEKRNFNDDLNRKKKLLEDKQDIPPNNNCKSVCCNKKRNEVFERLSRPSLKTKICSKATSTIGIQTDLQNKKTRENKYSQILKRKQMDPVSLHQYYQTEWQNHKVPGFVFAVLRKLESNLNNEVGEVKRKCYLTRIQLVSTSSIFNRLVTFYRGRGAWSFRLVHL</sequence>
<proteinExistence type="predicted"/>
<accession>A0A6G0TE24</accession>
<evidence type="ECO:0000313" key="2">
    <source>
        <dbReference type="Proteomes" id="UP000475862"/>
    </source>
</evidence>
<protein>
    <submittedName>
        <fullName evidence="1">Uncharacterized protein</fullName>
    </submittedName>
</protein>
<dbReference type="EMBL" id="VYZN01000042">
    <property type="protein sequence ID" value="KAE9530875.1"/>
    <property type="molecule type" value="Genomic_DNA"/>
</dbReference>
<comment type="caution">
    <text evidence="1">The sequence shown here is derived from an EMBL/GenBank/DDBJ whole genome shotgun (WGS) entry which is preliminary data.</text>
</comment>